<dbReference type="EMBL" id="BGZK01005195">
    <property type="protein sequence ID" value="GBP12965.1"/>
    <property type="molecule type" value="Genomic_DNA"/>
</dbReference>
<dbReference type="OrthoDB" id="2316821at2759"/>
<dbReference type="STRING" id="151549.A0A4C1TFT6"/>
<feature type="compositionally biased region" description="Polar residues" evidence="1">
    <location>
        <begin position="25"/>
        <end position="35"/>
    </location>
</feature>
<dbReference type="AlphaFoldDB" id="A0A4C1TFT6"/>
<sequence length="494" mass="53394">MYQQRDMGHIYDFVNDKQIRPPTPVTQAPSPTSLILSEEKTSTPTKPNHKVVIYFGDSLAFRNKSSSMDVNKDFRDGTKVLSAATLSASTELQAANMQPQNEVVNEPLQNDELTPYIEIIENGVINIKIEGSFQVASALVERVTKPSQAVVGIPKDTSDDEGSEDGVVTNEACDWSFVQEWRARPIGNIRPEVISQQNNATPFSYTAGLPMQASNHPSANILPINTAAQQNSSASSGRIQNPAVATPAPRIPKELAQRPLLPTSAGGCNMTATPINNSSNSSTFLENSHTKLNTSATSNCSNITKPIPQRAIAGPARLTVQSTRYQHSPNTSTKPNHSTRTHHHEFRALERVQECHSSSDENRSSGHASMSDTGGHGSSSPGGVALGPLPEDRLAAGVTNRSTRSRTTANHPRSRHRANPVKAPWSGNGLEDIKLAIQQLTMRSQTSTSTYSSISAGSESSEPVRRLGRYASLKPSIQTLPMLTNSYGWTLTIV</sequence>
<feature type="compositionally biased region" description="Basic and acidic residues" evidence="1">
    <location>
        <begin position="346"/>
        <end position="364"/>
    </location>
</feature>
<dbReference type="Proteomes" id="UP000299102">
    <property type="component" value="Unassembled WGS sequence"/>
</dbReference>
<feature type="compositionally biased region" description="Polar residues" evidence="1">
    <location>
        <begin position="322"/>
        <end position="336"/>
    </location>
</feature>
<feature type="region of interest" description="Disordered" evidence="1">
    <location>
        <begin position="18"/>
        <end position="43"/>
    </location>
</feature>
<evidence type="ECO:0000313" key="2">
    <source>
        <dbReference type="EMBL" id="GBP12965.1"/>
    </source>
</evidence>
<evidence type="ECO:0000313" key="3">
    <source>
        <dbReference type="Proteomes" id="UP000299102"/>
    </source>
</evidence>
<keyword evidence="3" id="KW-1185">Reference proteome</keyword>
<protein>
    <submittedName>
        <fullName evidence="2">Uncharacterized protein</fullName>
    </submittedName>
</protein>
<comment type="caution">
    <text evidence="2">The sequence shown here is derived from an EMBL/GenBank/DDBJ whole genome shotgun (WGS) entry which is preliminary data.</text>
</comment>
<evidence type="ECO:0000256" key="1">
    <source>
        <dbReference type="SAM" id="MobiDB-lite"/>
    </source>
</evidence>
<reference evidence="2 3" key="1">
    <citation type="journal article" date="2019" name="Commun. Biol.">
        <title>The bagworm genome reveals a unique fibroin gene that provides high tensile strength.</title>
        <authorList>
            <person name="Kono N."/>
            <person name="Nakamura H."/>
            <person name="Ohtoshi R."/>
            <person name="Tomita M."/>
            <person name="Numata K."/>
            <person name="Arakawa K."/>
        </authorList>
    </citation>
    <scope>NUCLEOTIDE SEQUENCE [LARGE SCALE GENOMIC DNA]</scope>
</reference>
<organism evidence="2 3">
    <name type="scientific">Eumeta variegata</name>
    <name type="common">Bagworm moth</name>
    <name type="synonym">Eumeta japonica</name>
    <dbReference type="NCBI Taxonomy" id="151549"/>
    <lineage>
        <taxon>Eukaryota</taxon>
        <taxon>Metazoa</taxon>
        <taxon>Ecdysozoa</taxon>
        <taxon>Arthropoda</taxon>
        <taxon>Hexapoda</taxon>
        <taxon>Insecta</taxon>
        <taxon>Pterygota</taxon>
        <taxon>Neoptera</taxon>
        <taxon>Endopterygota</taxon>
        <taxon>Lepidoptera</taxon>
        <taxon>Glossata</taxon>
        <taxon>Ditrysia</taxon>
        <taxon>Tineoidea</taxon>
        <taxon>Psychidae</taxon>
        <taxon>Oiketicinae</taxon>
        <taxon>Eumeta</taxon>
    </lineage>
</organism>
<gene>
    <name evidence="2" type="ORF">EVAR_73649_1</name>
</gene>
<feature type="region of interest" description="Disordered" evidence="1">
    <location>
        <begin position="322"/>
        <end position="427"/>
    </location>
</feature>
<accession>A0A4C1TFT6</accession>
<name>A0A4C1TFT6_EUMVA</name>
<proteinExistence type="predicted"/>